<feature type="region of interest" description="Disordered" evidence="1">
    <location>
        <begin position="288"/>
        <end position="307"/>
    </location>
</feature>
<name>A0A7J7ILA8_9RHOD</name>
<evidence type="ECO:0000313" key="3">
    <source>
        <dbReference type="Proteomes" id="UP000530660"/>
    </source>
</evidence>
<evidence type="ECO:0000313" key="2">
    <source>
        <dbReference type="EMBL" id="KAF6003915.1"/>
    </source>
</evidence>
<dbReference type="Proteomes" id="UP000530660">
    <property type="component" value="Unassembled WGS sequence"/>
</dbReference>
<feature type="region of interest" description="Disordered" evidence="1">
    <location>
        <begin position="312"/>
        <end position="333"/>
    </location>
</feature>
<comment type="caution">
    <text evidence="2">The sequence shown here is derived from an EMBL/GenBank/DDBJ whole genome shotgun (WGS) entry which is preliminary data.</text>
</comment>
<organism evidence="2 3">
    <name type="scientific">Cyanidiococcus yangmingshanensis</name>
    <dbReference type="NCBI Taxonomy" id="2690220"/>
    <lineage>
        <taxon>Eukaryota</taxon>
        <taxon>Rhodophyta</taxon>
        <taxon>Bangiophyceae</taxon>
        <taxon>Cyanidiales</taxon>
        <taxon>Cyanidiaceae</taxon>
        <taxon>Cyanidiococcus</taxon>
    </lineage>
</organism>
<accession>A0A7J7ILA8</accession>
<proteinExistence type="predicted"/>
<keyword evidence="3" id="KW-1185">Reference proteome</keyword>
<dbReference type="EMBL" id="VWRR01000005">
    <property type="protein sequence ID" value="KAF6003915.1"/>
    <property type="molecule type" value="Genomic_DNA"/>
</dbReference>
<dbReference type="AlphaFoldDB" id="A0A7J7ILA8"/>
<reference evidence="2 3" key="1">
    <citation type="journal article" date="2020" name="J. Phycol.">
        <title>Comparative genome analysis reveals Cyanidiococcus gen. nov., a new extremophilic red algal genus sister to Cyanidioschyzon (Cyanidioschyzonaceae, Rhodophyta).</title>
        <authorList>
            <person name="Liu S.-L."/>
            <person name="Chiang Y.-R."/>
            <person name="Yoon H.S."/>
            <person name="Fu H.-Y."/>
        </authorList>
    </citation>
    <scope>NUCLEOTIDE SEQUENCE [LARGE SCALE GENOMIC DNA]</scope>
    <source>
        <strain evidence="2 3">THAL066</strain>
    </source>
</reference>
<gene>
    <name evidence="2" type="ORF">F1559_003805</name>
</gene>
<protein>
    <submittedName>
        <fullName evidence="2">Uncharacterized protein</fullName>
    </submittedName>
</protein>
<evidence type="ECO:0000256" key="1">
    <source>
        <dbReference type="SAM" id="MobiDB-lite"/>
    </source>
</evidence>
<sequence length="436" mass="47370">MDRAEARAPHPIFYVILAVTDQDLRAARLADVAASDDSLDPALLWLLYTAKENSSRSLNAYVCSQPALAPKTGLCLWRVAASCGMDSAALLAALVQKVMKSTDAIALSAIREWFFETMQHPDAVVRRGFSGVWGEALLARGGCAESERGYILEWIEDLLSEIDEGDAARAESRRLLVFVRRVLEYCQALWNDRELAAAGVAATLGANFATSCPAKLAGHSEENELLHAKRRPTSDSMVEGERLADQYVAQQTLDWLANQTPPVRQQWRVHLEAIFALANAPVSFALPEPPQPVAEHADRTPEPETNLANAPVSFALPEPPQPVAEHADRTPEPETKLITASAPGTDEASNAITDSIVKSVLDGDIWQAGWQCLQRQGWSSHACTPENALALVQRHLEASVSATNPVGHVSDASRSATMRALALLCEWRAALDMMGD</sequence>